<feature type="compositionally biased region" description="Pro residues" evidence="5">
    <location>
        <begin position="354"/>
        <end position="368"/>
    </location>
</feature>
<feature type="transmembrane region" description="Helical" evidence="6">
    <location>
        <begin position="271"/>
        <end position="298"/>
    </location>
</feature>
<dbReference type="Pfam" id="PF01284">
    <property type="entry name" value="MARVEL"/>
    <property type="match status" value="1"/>
</dbReference>
<evidence type="ECO:0000313" key="8">
    <source>
        <dbReference type="EMBL" id="KYK57320.1"/>
    </source>
</evidence>
<keyword evidence="3 6" id="KW-1133">Transmembrane helix</keyword>
<dbReference type="InParanoid" id="A0A151GJP3"/>
<evidence type="ECO:0000256" key="4">
    <source>
        <dbReference type="ARBA" id="ARBA00023136"/>
    </source>
</evidence>
<dbReference type="GO" id="GO:0016020">
    <property type="term" value="C:membrane"/>
    <property type="evidence" value="ECO:0007669"/>
    <property type="project" value="UniProtKB-SubCell"/>
</dbReference>
<dbReference type="EMBL" id="LAYC01000002">
    <property type="protein sequence ID" value="KYK57320.1"/>
    <property type="molecule type" value="Genomic_DNA"/>
</dbReference>
<evidence type="ECO:0000259" key="7">
    <source>
        <dbReference type="Pfam" id="PF01284"/>
    </source>
</evidence>
<keyword evidence="4 6" id="KW-0472">Membrane</keyword>
<dbReference type="GeneID" id="63716971"/>
<protein>
    <recommendedName>
        <fullName evidence="7">MARVEL domain-containing protein</fullName>
    </recommendedName>
</protein>
<dbReference type="Proteomes" id="UP000076580">
    <property type="component" value="Chromosome 02"/>
</dbReference>
<comment type="caution">
    <text evidence="8">The sequence shown here is derived from an EMBL/GenBank/DDBJ whole genome shotgun (WGS) entry which is preliminary data.</text>
</comment>
<organism evidence="8 9">
    <name type="scientific">Drechmeria coniospora</name>
    <name type="common">Nematophagous fungus</name>
    <name type="synonym">Meria coniospora</name>
    <dbReference type="NCBI Taxonomy" id="98403"/>
    <lineage>
        <taxon>Eukaryota</taxon>
        <taxon>Fungi</taxon>
        <taxon>Dikarya</taxon>
        <taxon>Ascomycota</taxon>
        <taxon>Pezizomycotina</taxon>
        <taxon>Sordariomycetes</taxon>
        <taxon>Hypocreomycetidae</taxon>
        <taxon>Hypocreales</taxon>
        <taxon>Ophiocordycipitaceae</taxon>
        <taxon>Drechmeria</taxon>
    </lineage>
</organism>
<evidence type="ECO:0000256" key="1">
    <source>
        <dbReference type="ARBA" id="ARBA00004141"/>
    </source>
</evidence>
<evidence type="ECO:0000256" key="6">
    <source>
        <dbReference type="SAM" id="Phobius"/>
    </source>
</evidence>
<proteinExistence type="predicted"/>
<accession>A0A151GJP3</accession>
<evidence type="ECO:0000313" key="9">
    <source>
        <dbReference type="Proteomes" id="UP000076580"/>
    </source>
</evidence>
<keyword evidence="2 6" id="KW-0812">Transmembrane</keyword>
<feature type="compositionally biased region" description="Low complexity" evidence="5">
    <location>
        <begin position="369"/>
        <end position="389"/>
    </location>
</feature>
<feature type="region of interest" description="Disordered" evidence="5">
    <location>
        <begin position="1"/>
        <end position="53"/>
    </location>
</feature>
<dbReference type="AlphaFoldDB" id="A0A151GJP3"/>
<reference evidence="8 9" key="1">
    <citation type="journal article" date="2016" name="Sci. Rep.">
        <title>Insights into Adaptations to a Near-Obligate Nematode Endoparasitic Lifestyle from the Finished Genome of Drechmeria coniospora.</title>
        <authorList>
            <person name="Zhang L."/>
            <person name="Zhou Z."/>
            <person name="Guo Q."/>
            <person name="Fokkens L."/>
            <person name="Miskei M."/>
            <person name="Pocsi I."/>
            <person name="Zhang W."/>
            <person name="Chen M."/>
            <person name="Wang L."/>
            <person name="Sun Y."/>
            <person name="Donzelli B.G."/>
            <person name="Gibson D.M."/>
            <person name="Nelson D.R."/>
            <person name="Luo J.G."/>
            <person name="Rep M."/>
            <person name="Liu H."/>
            <person name="Yang S."/>
            <person name="Wang J."/>
            <person name="Krasnoff S.B."/>
            <person name="Xu Y."/>
            <person name="Molnar I."/>
            <person name="Lin M."/>
        </authorList>
    </citation>
    <scope>NUCLEOTIDE SEQUENCE [LARGE SCALE GENOMIC DNA]</scope>
    <source>
        <strain evidence="8 9">ARSEF 6962</strain>
    </source>
</reference>
<keyword evidence="9" id="KW-1185">Reference proteome</keyword>
<dbReference type="InterPro" id="IPR008253">
    <property type="entry name" value="Marvel"/>
</dbReference>
<evidence type="ECO:0000256" key="2">
    <source>
        <dbReference type="ARBA" id="ARBA00022692"/>
    </source>
</evidence>
<dbReference type="PANTHER" id="PTHR37451:SF4">
    <property type="entry name" value="MARVEL DOMAIN-CONTAINING PROTEIN"/>
    <property type="match status" value="1"/>
</dbReference>
<evidence type="ECO:0000256" key="5">
    <source>
        <dbReference type="SAM" id="MobiDB-lite"/>
    </source>
</evidence>
<name>A0A151GJP3_DRECN</name>
<dbReference type="RefSeq" id="XP_040656672.1">
    <property type="nucleotide sequence ID" value="XM_040801639.1"/>
</dbReference>
<evidence type="ECO:0000256" key="3">
    <source>
        <dbReference type="ARBA" id="ARBA00022989"/>
    </source>
</evidence>
<feature type="domain" description="MARVEL" evidence="7">
    <location>
        <begin position="140"/>
        <end position="291"/>
    </location>
</feature>
<sequence length="417" mass="45550">MAAAQHPLAGLARSGTNSPSRPKAQPIPARGELWTLRRAAEGESMQASRAPYERTSIRTAAGAQLSSHAELLLRPRRSRELERVPDETLALVQDRHSYSASSTTRRLVQTASRQHCGIMDQHHPGAVGQADVLETPIWVLVVRIFQILLSVIILALAGRVAHDLYLDELGLAIAVPILTWIVVGYGIVTEKVVPWNVAYHVLAVLVLDGFMLVMWLATWAAVAAKRAQFKFPTQVQSCFDNGSIFGSMSCARKRGLELLKRDMLFKGGQNMMSAAAGLGALVWLLFIVTFVWTLVMFLRGRKDGRFPVVGGASSSTAHQTQSMVEQQQKAPVEAQPTGQHPPPAQSPYHQQSPYSPPPPGGAYSPPPQDQQQPFAQYPPQQYPSPGFQQTELSGQPPPQHTTPLSAATSPSPQTYQR</sequence>
<gene>
    <name evidence="8" type="ORF">DCS_04328</name>
</gene>
<feature type="transmembrane region" description="Helical" evidence="6">
    <location>
        <begin position="200"/>
        <end position="222"/>
    </location>
</feature>
<dbReference type="STRING" id="98403.A0A151GJP3"/>
<comment type="subcellular location">
    <subcellularLocation>
        <location evidence="1">Membrane</location>
        <topology evidence="1">Multi-pass membrane protein</topology>
    </subcellularLocation>
</comment>
<feature type="transmembrane region" description="Helical" evidence="6">
    <location>
        <begin position="137"/>
        <end position="157"/>
    </location>
</feature>
<feature type="region of interest" description="Disordered" evidence="5">
    <location>
        <begin position="310"/>
        <end position="417"/>
    </location>
</feature>
<feature type="transmembrane region" description="Helical" evidence="6">
    <location>
        <begin position="169"/>
        <end position="188"/>
    </location>
</feature>
<feature type="compositionally biased region" description="Polar residues" evidence="5">
    <location>
        <begin position="312"/>
        <end position="329"/>
    </location>
</feature>
<feature type="compositionally biased region" description="Polar residues" evidence="5">
    <location>
        <begin position="401"/>
        <end position="417"/>
    </location>
</feature>
<dbReference type="PANTHER" id="PTHR37451">
    <property type="entry name" value="MARVEL DOMAIN"/>
    <property type="match status" value="1"/>
</dbReference>